<protein>
    <submittedName>
        <fullName evidence="1">Uncharacterized protein</fullName>
    </submittedName>
</protein>
<geneLocation type="mitochondrion" evidence="1"/>
<dbReference type="EMBL" id="LKAM01000017">
    <property type="protein sequence ID" value="KUM45603.1"/>
    <property type="molecule type" value="Genomic_DNA"/>
</dbReference>
<dbReference type="AlphaFoldDB" id="A0A124GMG6"/>
<name>A0A124GMG6_PICGL</name>
<accession>A0A124GMG6</accession>
<reference evidence="1" key="1">
    <citation type="journal article" date="2015" name="Genome Biol. Evol.">
        <title>Organellar Genomes of White Spruce (Picea glauca): Assembly and Annotation.</title>
        <authorList>
            <person name="Jackman S.D."/>
            <person name="Warren R.L."/>
            <person name="Gibb E.A."/>
            <person name="Vandervalk B.P."/>
            <person name="Mohamadi H."/>
            <person name="Chu J."/>
            <person name="Raymond A."/>
            <person name="Pleasance S."/>
            <person name="Coope R."/>
            <person name="Wildung M.R."/>
            <person name="Ritland C.E."/>
            <person name="Bousquet J."/>
            <person name="Jones S.J."/>
            <person name="Bohlmann J."/>
            <person name="Birol I."/>
        </authorList>
    </citation>
    <scope>NUCLEOTIDE SEQUENCE [LARGE SCALE GENOMIC DNA]</scope>
    <source>
        <tissue evidence="1">Flushing bud</tissue>
    </source>
</reference>
<keyword evidence="1" id="KW-0496">Mitochondrion</keyword>
<evidence type="ECO:0000313" key="1">
    <source>
        <dbReference type="EMBL" id="KUM45603.1"/>
    </source>
</evidence>
<organism evidence="1">
    <name type="scientific">Picea glauca</name>
    <name type="common">White spruce</name>
    <name type="synonym">Pinus glauca</name>
    <dbReference type="NCBI Taxonomy" id="3330"/>
    <lineage>
        <taxon>Eukaryota</taxon>
        <taxon>Viridiplantae</taxon>
        <taxon>Streptophyta</taxon>
        <taxon>Embryophyta</taxon>
        <taxon>Tracheophyta</taxon>
        <taxon>Spermatophyta</taxon>
        <taxon>Pinopsida</taxon>
        <taxon>Pinidae</taxon>
        <taxon>Conifers I</taxon>
        <taxon>Pinales</taxon>
        <taxon>Pinaceae</taxon>
        <taxon>Picea</taxon>
    </lineage>
</organism>
<proteinExistence type="predicted"/>
<gene>
    <name evidence="1" type="ORF">ABT39_MTgene2439</name>
</gene>
<sequence length="56" mass="6163">MRANEYASYPLKPRVGLMKNRNLVGFHKYVPTKLGACPKGGAKDGIHKCIHSIKAP</sequence>
<comment type="caution">
    <text evidence="1">The sequence shown here is derived from an EMBL/GenBank/DDBJ whole genome shotgun (WGS) entry which is preliminary data.</text>
</comment>